<gene>
    <name evidence="8" type="ORF">OF122_11690</name>
</gene>
<dbReference type="RefSeq" id="WP_264224418.1">
    <property type="nucleotide sequence ID" value="NZ_CP107716.1"/>
</dbReference>
<organism evidence="8 9">
    <name type="scientific">Pelagibacterium flavum</name>
    <dbReference type="NCBI Taxonomy" id="2984530"/>
    <lineage>
        <taxon>Bacteria</taxon>
        <taxon>Pseudomonadati</taxon>
        <taxon>Pseudomonadota</taxon>
        <taxon>Alphaproteobacteria</taxon>
        <taxon>Hyphomicrobiales</taxon>
        <taxon>Devosiaceae</taxon>
        <taxon>Pelagibacterium</taxon>
    </lineage>
</organism>
<dbReference type="Pfam" id="PF02706">
    <property type="entry name" value="Wzz"/>
    <property type="match status" value="1"/>
</dbReference>
<sequence>MSDSASGADRSEESIDAGVILKAVFSKLLRIGFVTVLLLAAAYVVLQFVPRLYESRAELLVEPRSTAYTSAASNQSAETYYIDIATVSSQIELIKSRDTILAAVETAALGDESAFEGWSDNRIIGEIAENLVVTQERSSRLISVAYRHTDPELAARVANAIVRAHVQRRAGQQISDTVDATAWLQQEIDRLRQSVVAAERAIADYRVQNDLFTGSNNESLTNQQLSNFSSQITAANERRNAAQSRAQLIRSLLESGQSVGGVSDVQASSVVQQLSQELARLQGERAQQAATFLPSHPTIRALDAQIAEINSQIASEGRRVAQALEAQAQIEADLEQSLRAELDRVKVTAGADTIEGVGLAELEREAAAQRELLNAYLLRFTEASARSDMSSALPDVRIVSEAVPASSPASPKSSLVLLAVGVASVLLQTGAVIFSELLSGRALVERTVRKVSSEISEEKNAAGTPALADEAAKPASSPPLAIIGHRPPADLIDTEIEALAASVLARLDRLVIVASDRDDEESLAFAERLTAAVVENGQSVAEIDAASGQQGIEMGLTDLCAEGADFGDVVHRGADDRFAFVPWGQGTRLNRNTERVATLVDALSDIYEVIVVVTGRVGMTSSLPLFAGVEGKCVLLSSIGASNSAAAREIGALGFSDVRIIATAEAQSEVA</sequence>
<evidence type="ECO:0000256" key="3">
    <source>
        <dbReference type="ARBA" id="ARBA00022692"/>
    </source>
</evidence>
<accession>A0ABY6ILW5</accession>
<keyword evidence="9" id="KW-1185">Reference proteome</keyword>
<proteinExistence type="predicted"/>
<protein>
    <submittedName>
        <fullName evidence="8">GumC family protein</fullName>
    </submittedName>
</protein>
<keyword evidence="2" id="KW-1003">Cell membrane</keyword>
<dbReference type="EMBL" id="CP107716">
    <property type="protein sequence ID" value="UYQ70730.1"/>
    <property type="molecule type" value="Genomic_DNA"/>
</dbReference>
<evidence type="ECO:0000259" key="7">
    <source>
        <dbReference type="Pfam" id="PF02706"/>
    </source>
</evidence>
<reference evidence="8" key="1">
    <citation type="submission" date="2022-10" db="EMBL/GenBank/DDBJ databases">
        <title>YIM 151497 complete genome.</title>
        <authorList>
            <person name="Chen X."/>
        </authorList>
    </citation>
    <scope>NUCLEOTIDE SEQUENCE</scope>
    <source>
        <strain evidence="8">YIM 151497</strain>
    </source>
</reference>
<dbReference type="PANTHER" id="PTHR32309">
    <property type="entry name" value="TYROSINE-PROTEIN KINASE"/>
    <property type="match status" value="1"/>
</dbReference>
<keyword evidence="4 6" id="KW-1133">Transmembrane helix</keyword>
<evidence type="ECO:0000313" key="8">
    <source>
        <dbReference type="EMBL" id="UYQ70730.1"/>
    </source>
</evidence>
<feature type="transmembrane region" description="Helical" evidence="6">
    <location>
        <begin position="28"/>
        <end position="46"/>
    </location>
</feature>
<evidence type="ECO:0000256" key="4">
    <source>
        <dbReference type="ARBA" id="ARBA00022989"/>
    </source>
</evidence>
<evidence type="ECO:0000313" key="9">
    <source>
        <dbReference type="Proteomes" id="UP001163882"/>
    </source>
</evidence>
<evidence type="ECO:0000256" key="1">
    <source>
        <dbReference type="ARBA" id="ARBA00004651"/>
    </source>
</evidence>
<dbReference type="PANTHER" id="PTHR32309:SF13">
    <property type="entry name" value="FERRIC ENTEROBACTIN TRANSPORT PROTEIN FEPE"/>
    <property type="match status" value="1"/>
</dbReference>
<dbReference type="Proteomes" id="UP001163882">
    <property type="component" value="Chromosome"/>
</dbReference>
<keyword evidence="3 6" id="KW-0812">Transmembrane</keyword>
<dbReference type="InterPro" id="IPR050445">
    <property type="entry name" value="Bact_polysacc_biosynth/exp"/>
</dbReference>
<evidence type="ECO:0000256" key="2">
    <source>
        <dbReference type="ARBA" id="ARBA00022475"/>
    </source>
</evidence>
<comment type="subcellular location">
    <subcellularLocation>
        <location evidence="1">Cell membrane</location>
        <topology evidence="1">Multi-pass membrane protein</topology>
    </subcellularLocation>
</comment>
<evidence type="ECO:0000256" key="6">
    <source>
        <dbReference type="SAM" id="Phobius"/>
    </source>
</evidence>
<keyword evidence="5 6" id="KW-0472">Membrane</keyword>
<dbReference type="InterPro" id="IPR003856">
    <property type="entry name" value="LPS_length_determ_N"/>
</dbReference>
<name>A0ABY6ILW5_9HYPH</name>
<feature type="domain" description="Polysaccharide chain length determinant N-terminal" evidence="7">
    <location>
        <begin position="14"/>
        <end position="104"/>
    </location>
</feature>
<evidence type="ECO:0000256" key="5">
    <source>
        <dbReference type="ARBA" id="ARBA00023136"/>
    </source>
</evidence>